<protein>
    <submittedName>
        <fullName evidence="5">ATP-binding cassette domain-containing protein</fullName>
    </submittedName>
</protein>
<keyword evidence="3 5" id="KW-0067">ATP-binding</keyword>
<dbReference type="InterPro" id="IPR003439">
    <property type="entry name" value="ABC_transporter-like_ATP-bd"/>
</dbReference>
<evidence type="ECO:0000256" key="3">
    <source>
        <dbReference type="ARBA" id="ARBA00022840"/>
    </source>
</evidence>
<dbReference type="InterPro" id="IPR017871">
    <property type="entry name" value="ABC_transporter-like_CS"/>
</dbReference>
<comment type="caution">
    <text evidence="5">The sequence shown here is derived from an EMBL/GenBank/DDBJ whole genome shotgun (WGS) entry which is preliminary data.</text>
</comment>
<dbReference type="InterPro" id="IPR051782">
    <property type="entry name" value="ABC_Transporter_VariousFunc"/>
</dbReference>
<evidence type="ECO:0000259" key="4">
    <source>
        <dbReference type="PROSITE" id="PS50893"/>
    </source>
</evidence>
<evidence type="ECO:0000313" key="5">
    <source>
        <dbReference type="EMBL" id="MFC4211175.1"/>
    </source>
</evidence>
<dbReference type="Proteomes" id="UP001595789">
    <property type="component" value="Unassembled WGS sequence"/>
</dbReference>
<dbReference type="Pfam" id="PF00005">
    <property type="entry name" value="ABC_tran"/>
    <property type="match status" value="1"/>
</dbReference>
<name>A0ABV8PAG8_9SPHI</name>
<dbReference type="PANTHER" id="PTHR42939:SF1">
    <property type="entry name" value="ABC TRANSPORTER ATP-BINDING PROTEIN ALBC-RELATED"/>
    <property type="match status" value="1"/>
</dbReference>
<keyword evidence="1" id="KW-0813">Transport</keyword>
<feature type="domain" description="ABC transporter" evidence="4">
    <location>
        <begin position="4"/>
        <end position="214"/>
    </location>
</feature>
<dbReference type="PROSITE" id="PS00211">
    <property type="entry name" value="ABC_TRANSPORTER_1"/>
    <property type="match status" value="1"/>
</dbReference>
<dbReference type="PROSITE" id="PS50893">
    <property type="entry name" value="ABC_TRANSPORTER_2"/>
    <property type="match status" value="1"/>
</dbReference>
<reference evidence="6" key="1">
    <citation type="journal article" date="2019" name="Int. J. Syst. Evol. Microbiol.">
        <title>The Global Catalogue of Microorganisms (GCM) 10K type strain sequencing project: providing services to taxonomists for standard genome sequencing and annotation.</title>
        <authorList>
            <consortium name="The Broad Institute Genomics Platform"/>
            <consortium name="The Broad Institute Genome Sequencing Center for Infectious Disease"/>
            <person name="Wu L."/>
            <person name="Ma J."/>
        </authorList>
    </citation>
    <scope>NUCLEOTIDE SEQUENCE [LARGE SCALE GENOMIC DNA]</scope>
    <source>
        <strain evidence="6">CCM 8691</strain>
    </source>
</reference>
<keyword evidence="6" id="KW-1185">Reference proteome</keyword>
<dbReference type="RefSeq" id="WP_378983869.1">
    <property type="nucleotide sequence ID" value="NZ_JBHSBW010000007.1"/>
</dbReference>
<accession>A0ABV8PAG8</accession>
<gene>
    <name evidence="5" type="ORF">ACFOWA_08290</name>
</gene>
<organism evidence="5 6">
    <name type="scientific">Pedobacter lithocola</name>
    <dbReference type="NCBI Taxonomy" id="1908239"/>
    <lineage>
        <taxon>Bacteria</taxon>
        <taxon>Pseudomonadati</taxon>
        <taxon>Bacteroidota</taxon>
        <taxon>Sphingobacteriia</taxon>
        <taxon>Sphingobacteriales</taxon>
        <taxon>Sphingobacteriaceae</taxon>
        <taxon>Pedobacter</taxon>
    </lineage>
</organism>
<dbReference type="InterPro" id="IPR003593">
    <property type="entry name" value="AAA+_ATPase"/>
</dbReference>
<dbReference type="SUPFAM" id="SSF52540">
    <property type="entry name" value="P-loop containing nucleoside triphosphate hydrolases"/>
    <property type="match status" value="1"/>
</dbReference>
<dbReference type="PANTHER" id="PTHR42939">
    <property type="entry name" value="ABC TRANSPORTER ATP-BINDING PROTEIN ALBC-RELATED"/>
    <property type="match status" value="1"/>
</dbReference>
<dbReference type="GO" id="GO:0005524">
    <property type="term" value="F:ATP binding"/>
    <property type="evidence" value="ECO:0007669"/>
    <property type="project" value="UniProtKB-KW"/>
</dbReference>
<proteinExistence type="predicted"/>
<sequence length="219" mass="24906">MPGLFIDSVTKQFNQQAILNGVFINCKIGEVVGLLGRNGSGKSTLLKIIFGTVNPDFKHLKLDDKLISKGYLSKNISYLPQDNFIPMNLSVLQAIEMLCNTHRKDLLNTSFVSNNLNKKLRDFSGGECRLLEVLITIYCDAEYVLLDEPFSQLAPLLVDEIKIHIEKMKSLKGFIITDHYFQSILDISDRIILLHNGCNYQIQNRDDLILHGYLPDFKE</sequence>
<evidence type="ECO:0000256" key="1">
    <source>
        <dbReference type="ARBA" id="ARBA00022448"/>
    </source>
</evidence>
<dbReference type="EMBL" id="JBHSBW010000007">
    <property type="protein sequence ID" value="MFC4211175.1"/>
    <property type="molecule type" value="Genomic_DNA"/>
</dbReference>
<dbReference type="InterPro" id="IPR027417">
    <property type="entry name" value="P-loop_NTPase"/>
</dbReference>
<keyword evidence="2" id="KW-0547">Nucleotide-binding</keyword>
<dbReference type="Gene3D" id="3.40.50.300">
    <property type="entry name" value="P-loop containing nucleotide triphosphate hydrolases"/>
    <property type="match status" value="1"/>
</dbReference>
<dbReference type="SMART" id="SM00382">
    <property type="entry name" value="AAA"/>
    <property type="match status" value="1"/>
</dbReference>
<evidence type="ECO:0000313" key="6">
    <source>
        <dbReference type="Proteomes" id="UP001595789"/>
    </source>
</evidence>
<evidence type="ECO:0000256" key="2">
    <source>
        <dbReference type="ARBA" id="ARBA00022741"/>
    </source>
</evidence>